<feature type="compositionally biased region" description="Basic and acidic residues" evidence="1">
    <location>
        <begin position="254"/>
        <end position="285"/>
    </location>
</feature>
<dbReference type="EMBL" id="OZ075146">
    <property type="protein sequence ID" value="CAL5054326.1"/>
    <property type="molecule type" value="Genomic_DNA"/>
</dbReference>
<accession>A0ABC9E934</accession>
<feature type="region of interest" description="Disordered" evidence="1">
    <location>
        <begin position="229"/>
        <end position="304"/>
    </location>
</feature>
<protein>
    <recommendedName>
        <fullName evidence="4">DUF4283 domain-containing protein</fullName>
    </recommendedName>
</protein>
<evidence type="ECO:0000256" key="1">
    <source>
        <dbReference type="SAM" id="MobiDB-lite"/>
    </source>
</evidence>
<feature type="region of interest" description="Disordered" evidence="1">
    <location>
        <begin position="385"/>
        <end position="419"/>
    </location>
</feature>
<dbReference type="Proteomes" id="UP001497457">
    <property type="component" value="Chromosome 36b"/>
</dbReference>
<feature type="compositionally biased region" description="Acidic residues" evidence="1">
    <location>
        <begin position="235"/>
        <end position="253"/>
    </location>
</feature>
<dbReference type="PANTHER" id="PTHR33170">
    <property type="entry name" value="DUF4283 DOMAIN-CONTAINING PROTEIN-RELATED"/>
    <property type="match status" value="1"/>
</dbReference>
<reference evidence="2 3" key="2">
    <citation type="submission" date="2024-10" db="EMBL/GenBank/DDBJ databases">
        <authorList>
            <person name="Ryan C."/>
        </authorList>
    </citation>
    <scope>NUCLEOTIDE SEQUENCE [LARGE SCALE GENOMIC DNA]</scope>
</reference>
<feature type="compositionally biased region" description="Polar residues" evidence="1">
    <location>
        <begin position="287"/>
        <end position="300"/>
    </location>
</feature>
<dbReference type="AlphaFoldDB" id="A0ABC9E934"/>
<feature type="compositionally biased region" description="Acidic residues" evidence="1">
    <location>
        <begin position="329"/>
        <end position="344"/>
    </location>
</feature>
<evidence type="ECO:0008006" key="4">
    <source>
        <dbReference type="Google" id="ProtNLM"/>
    </source>
</evidence>
<proteinExistence type="predicted"/>
<evidence type="ECO:0000313" key="3">
    <source>
        <dbReference type="Proteomes" id="UP001497457"/>
    </source>
</evidence>
<name>A0ABC9E934_9POAL</name>
<gene>
    <name evidence="2" type="ORF">URODEC1_LOCUS93720</name>
</gene>
<dbReference type="PANTHER" id="PTHR33170:SF49">
    <property type="entry name" value="DUF4283 DOMAIN-CONTAINING PROTEIN"/>
    <property type="match status" value="1"/>
</dbReference>
<feature type="region of interest" description="Disordered" evidence="1">
    <location>
        <begin position="1"/>
        <end position="20"/>
    </location>
</feature>
<sequence length="517" mass="59738">MEQTSSRPREGTDEDQENCPEWKEPQYAVQYYSSANKGLGFYHVDVAKREGRFRHWARFDNFGVFTIEDGELEEAEIINYLRHEVDKEWEWKLMKLDDYRFLVRFPTDKRIENKILGKATYFYLKKDSVMASLRIWDGDIEPVGHLSEAWVVVRGVPPKWTDWITIKEIASSLGKLLEVDWQTLFASFFTVIRIRINCKDPKCIPAERVVEMDDQLYILNYTVEEAEVKEKTGAEEEGNGPDQDNDDDDDLLNEDPRGTRDNEEPGQPKDKPVNMEDSSKGDKGPAKSNSRSNPKSQSVQKAMHKFSVRMEEEGEIPNCVNLLKAMELNDSDDEQEGQGDEDNEKNEMSELPEEWTQPEIDLLDLHSIGRQFGMLPTTKQGDAEMLETRHETSPVKLDEQDQHQELEKEEAKKTKKKKWGPIVVERKSKRNVGGNTNAMKKVQDIKRKWREEINEGKKRASNSSPYIFVENILDCANTIGIVTLDGNPVDREIAENLEEIERKRSIQSDIVPPFSCQ</sequence>
<reference evidence="3" key="1">
    <citation type="submission" date="2024-06" db="EMBL/GenBank/DDBJ databases">
        <authorList>
            <person name="Ryan C."/>
        </authorList>
    </citation>
    <scope>NUCLEOTIDE SEQUENCE [LARGE SCALE GENOMIC DNA]</scope>
</reference>
<feature type="compositionally biased region" description="Basic and acidic residues" evidence="1">
    <location>
        <begin position="386"/>
        <end position="412"/>
    </location>
</feature>
<evidence type="ECO:0000313" key="2">
    <source>
        <dbReference type="EMBL" id="CAL5054326.1"/>
    </source>
</evidence>
<feature type="region of interest" description="Disordered" evidence="1">
    <location>
        <begin position="321"/>
        <end position="361"/>
    </location>
</feature>
<organism evidence="2 3">
    <name type="scientific">Urochloa decumbens</name>
    <dbReference type="NCBI Taxonomy" id="240449"/>
    <lineage>
        <taxon>Eukaryota</taxon>
        <taxon>Viridiplantae</taxon>
        <taxon>Streptophyta</taxon>
        <taxon>Embryophyta</taxon>
        <taxon>Tracheophyta</taxon>
        <taxon>Spermatophyta</taxon>
        <taxon>Magnoliopsida</taxon>
        <taxon>Liliopsida</taxon>
        <taxon>Poales</taxon>
        <taxon>Poaceae</taxon>
        <taxon>PACMAD clade</taxon>
        <taxon>Panicoideae</taxon>
        <taxon>Panicodae</taxon>
        <taxon>Paniceae</taxon>
        <taxon>Melinidinae</taxon>
        <taxon>Urochloa</taxon>
    </lineage>
</organism>
<keyword evidence="3" id="KW-1185">Reference proteome</keyword>